<sequence length="386" mass="44869">MVYKMLNRILNLPNLLKKKSFFLFGPRATGKSSLVAAQFNEQTPVLDLLDNELYLRLTSEPWQLESIIKGYPQHEWVVLDEIQRVPALLDEVHRLIEKEKIRFLLTGSSARKLKRQHANLLAGRAWQAELFGLSYAEIPEFNLQRYLTYGGLPVVYLSEDPKEELLAYANTYLKEEIQAEAVVRQLPAFTRFLHFSALTSGNLSNFSNIANDAGVPASTVREYYHVLEDTFIGFMLPAWTKSVKRKPISTAKFYYFDLGVKNIIARIDHLDPQSDLFGQAFEHFIALELRAYISYRRKHLNLSYWQAVNGQEVDFVIEDHTAIEVKTTSRVQDKHLKGLRALIEEKICHQYYLISQDPLRRKIDNINIIFWRDFLNALWDDKILLS</sequence>
<dbReference type="PANTHER" id="PTHR43566">
    <property type="entry name" value="CONSERVED PROTEIN"/>
    <property type="match status" value="1"/>
</dbReference>
<feature type="domain" description="AAA" evidence="1">
    <location>
        <begin position="18"/>
        <end position="138"/>
    </location>
</feature>
<dbReference type="RefSeq" id="WP_011996601.1">
    <property type="nucleotide sequence ID" value="NC_009727.1"/>
</dbReference>
<gene>
    <name evidence="3" type="ordered locus">CBUD_0497</name>
</gene>
<dbReference type="InterPro" id="IPR041682">
    <property type="entry name" value="AAA_14"/>
</dbReference>
<dbReference type="SUPFAM" id="SSF52540">
    <property type="entry name" value="P-loop containing nucleoside triphosphate hydrolases"/>
    <property type="match status" value="1"/>
</dbReference>
<dbReference type="PANTHER" id="PTHR43566:SF2">
    <property type="entry name" value="DUF4143 DOMAIN-CONTAINING PROTEIN"/>
    <property type="match status" value="1"/>
</dbReference>
<dbReference type="AlphaFoldDB" id="A9KFB4"/>
<evidence type="ECO:0000313" key="3">
    <source>
        <dbReference type="EMBL" id="ABS76798.2"/>
    </source>
</evidence>
<evidence type="ECO:0000259" key="1">
    <source>
        <dbReference type="Pfam" id="PF13173"/>
    </source>
</evidence>
<dbReference type="EMBL" id="CP000733">
    <property type="protein sequence ID" value="ABS76798.2"/>
    <property type="molecule type" value="Genomic_DNA"/>
</dbReference>
<dbReference type="Proteomes" id="UP000008555">
    <property type="component" value="Chromosome"/>
</dbReference>
<evidence type="ECO:0000259" key="2">
    <source>
        <dbReference type="Pfam" id="PF13635"/>
    </source>
</evidence>
<dbReference type="InterPro" id="IPR027417">
    <property type="entry name" value="P-loop_NTPase"/>
</dbReference>
<organism evidence="3 4">
    <name type="scientific">Coxiella burnetii (strain Dugway 5J108-111)</name>
    <dbReference type="NCBI Taxonomy" id="434922"/>
    <lineage>
        <taxon>Bacteria</taxon>
        <taxon>Pseudomonadati</taxon>
        <taxon>Pseudomonadota</taxon>
        <taxon>Gammaproteobacteria</taxon>
        <taxon>Legionellales</taxon>
        <taxon>Coxiellaceae</taxon>
        <taxon>Coxiella</taxon>
    </lineage>
</organism>
<reference evidence="3 4" key="1">
    <citation type="journal article" date="2009" name="Infect. Immun.">
        <title>Comparative genomics reveal extensive transposon-mediated genomic plasticity and diversity among potential effector proteins within the genus Coxiella.</title>
        <authorList>
            <person name="Beare P.A."/>
            <person name="Unsworth N."/>
            <person name="Andoh M."/>
            <person name="Voth D.E."/>
            <person name="Omsland A."/>
            <person name="Gilk S.D."/>
            <person name="Williams K.P."/>
            <person name="Sobral B.W."/>
            <person name="Kupko J.J.III."/>
            <person name="Porcella S.F."/>
            <person name="Samuel J.E."/>
            <person name="Heinzen R.A."/>
        </authorList>
    </citation>
    <scope>NUCLEOTIDE SEQUENCE [LARGE SCALE GENOMIC DNA]</scope>
    <source>
        <strain evidence="3 4">Dugway 5J108-111</strain>
    </source>
</reference>
<dbReference type="KEGG" id="cbd:CBUD_0497"/>
<dbReference type="Pfam" id="PF13173">
    <property type="entry name" value="AAA_14"/>
    <property type="match status" value="1"/>
</dbReference>
<feature type="domain" description="DUF4143" evidence="2">
    <location>
        <begin position="176"/>
        <end position="327"/>
    </location>
</feature>
<dbReference type="Pfam" id="PF13635">
    <property type="entry name" value="DUF4143"/>
    <property type="match status" value="1"/>
</dbReference>
<name>A9KFB4_COXBN</name>
<evidence type="ECO:0000313" key="4">
    <source>
        <dbReference type="Proteomes" id="UP000008555"/>
    </source>
</evidence>
<protein>
    <submittedName>
        <fullName evidence="3">Hypothetical ATPase</fullName>
    </submittedName>
</protein>
<proteinExistence type="predicted"/>
<dbReference type="HOGENOM" id="CLU_041527_3_1_6"/>
<dbReference type="InterPro" id="IPR025420">
    <property type="entry name" value="DUF4143"/>
</dbReference>
<accession>A9KFB4</accession>